<feature type="region of interest" description="Disordered" evidence="1">
    <location>
        <begin position="1"/>
        <end position="107"/>
    </location>
</feature>
<evidence type="ECO:0000256" key="1">
    <source>
        <dbReference type="SAM" id="MobiDB-lite"/>
    </source>
</evidence>
<accession>A0A0C9TRR1</accession>
<evidence type="ECO:0000313" key="3">
    <source>
        <dbReference type="Proteomes" id="UP000054279"/>
    </source>
</evidence>
<dbReference type="EMBL" id="KN837476">
    <property type="protein sequence ID" value="KIJ24569.1"/>
    <property type="molecule type" value="Genomic_DNA"/>
</dbReference>
<evidence type="ECO:0000313" key="2">
    <source>
        <dbReference type="EMBL" id="KIJ24569.1"/>
    </source>
</evidence>
<organism evidence="2 3">
    <name type="scientific">Sphaerobolus stellatus (strain SS14)</name>
    <dbReference type="NCBI Taxonomy" id="990650"/>
    <lineage>
        <taxon>Eukaryota</taxon>
        <taxon>Fungi</taxon>
        <taxon>Dikarya</taxon>
        <taxon>Basidiomycota</taxon>
        <taxon>Agaricomycotina</taxon>
        <taxon>Agaricomycetes</taxon>
        <taxon>Phallomycetidae</taxon>
        <taxon>Geastrales</taxon>
        <taxon>Sphaerobolaceae</taxon>
        <taxon>Sphaerobolus</taxon>
    </lineage>
</organism>
<keyword evidence="3" id="KW-1185">Reference proteome</keyword>
<reference evidence="2 3" key="1">
    <citation type="submission" date="2014-06" db="EMBL/GenBank/DDBJ databases">
        <title>Evolutionary Origins and Diversification of the Mycorrhizal Mutualists.</title>
        <authorList>
            <consortium name="DOE Joint Genome Institute"/>
            <consortium name="Mycorrhizal Genomics Consortium"/>
            <person name="Kohler A."/>
            <person name="Kuo A."/>
            <person name="Nagy L.G."/>
            <person name="Floudas D."/>
            <person name="Copeland A."/>
            <person name="Barry K.W."/>
            <person name="Cichocki N."/>
            <person name="Veneault-Fourrey C."/>
            <person name="LaButti K."/>
            <person name="Lindquist E.A."/>
            <person name="Lipzen A."/>
            <person name="Lundell T."/>
            <person name="Morin E."/>
            <person name="Murat C."/>
            <person name="Riley R."/>
            <person name="Ohm R."/>
            <person name="Sun H."/>
            <person name="Tunlid A."/>
            <person name="Henrissat B."/>
            <person name="Grigoriev I.V."/>
            <person name="Hibbett D.S."/>
            <person name="Martin F."/>
        </authorList>
    </citation>
    <scope>NUCLEOTIDE SEQUENCE [LARGE SCALE GENOMIC DNA]</scope>
    <source>
        <strain evidence="2 3">SS14</strain>
    </source>
</reference>
<sequence>MLYENFKGLFTTRSNLVEKQDHKPRQDRGQESKYFAAIAIPKHPTIIPPSPRSKPKLKPTSHTRHPISRLALPKPRLSSSLSPKPSGTPLPGHEPRRPRPAYKRPRETPLLKQLLQKTVGPRYRAVIHGRRRERILKPNPGDYGSYFGLSGSEEAYEGLECSWVVEVPRDSDGDVDVDWEGLSGDFGGLGLRA</sequence>
<name>A0A0C9TRR1_SPHS4</name>
<dbReference type="HOGENOM" id="CLU_1409626_0_0_1"/>
<proteinExistence type="predicted"/>
<protein>
    <submittedName>
        <fullName evidence="2">Uncharacterized protein</fullName>
    </submittedName>
</protein>
<gene>
    <name evidence="2" type="ORF">M422DRAFT_56352</name>
</gene>
<feature type="compositionally biased region" description="Basic residues" evidence="1">
    <location>
        <begin position="53"/>
        <end position="67"/>
    </location>
</feature>
<dbReference type="AlphaFoldDB" id="A0A0C9TRR1"/>
<feature type="compositionally biased region" description="Basic and acidic residues" evidence="1">
    <location>
        <begin position="16"/>
        <end position="31"/>
    </location>
</feature>
<feature type="compositionally biased region" description="Low complexity" evidence="1">
    <location>
        <begin position="68"/>
        <end position="91"/>
    </location>
</feature>
<dbReference type="Proteomes" id="UP000054279">
    <property type="component" value="Unassembled WGS sequence"/>
</dbReference>